<evidence type="ECO:0000313" key="1">
    <source>
        <dbReference type="EMBL" id="EWS73979.1"/>
    </source>
</evidence>
<dbReference type="Proteomes" id="UP000009168">
    <property type="component" value="Unassembled WGS sequence"/>
</dbReference>
<dbReference type="AlphaFoldDB" id="W7XJ98"/>
<reference evidence="2" key="1">
    <citation type="journal article" date="2006" name="PLoS Biol.">
        <title>Macronuclear genome sequence of the ciliate Tetrahymena thermophila, a model eukaryote.</title>
        <authorList>
            <person name="Eisen J.A."/>
            <person name="Coyne R.S."/>
            <person name="Wu M."/>
            <person name="Wu D."/>
            <person name="Thiagarajan M."/>
            <person name="Wortman J.R."/>
            <person name="Badger J.H."/>
            <person name="Ren Q."/>
            <person name="Amedeo P."/>
            <person name="Jones K.M."/>
            <person name="Tallon L.J."/>
            <person name="Delcher A.L."/>
            <person name="Salzberg S.L."/>
            <person name="Silva J.C."/>
            <person name="Haas B.J."/>
            <person name="Majoros W.H."/>
            <person name="Farzad M."/>
            <person name="Carlton J.M."/>
            <person name="Smith R.K. Jr."/>
            <person name="Garg J."/>
            <person name="Pearlman R.E."/>
            <person name="Karrer K.M."/>
            <person name="Sun L."/>
            <person name="Manning G."/>
            <person name="Elde N.C."/>
            <person name="Turkewitz A.P."/>
            <person name="Asai D.J."/>
            <person name="Wilkes D.E."/>
            <person name="Wang Y."/>
            <person name="Cai H."/>
            <person name="Collins K."/>
            <person name="Stewart B.A."/>
            <person name="Lee S.R."/>
            <person name="Wilamowska K."/>
            <person name="Weinberg Z."/>
            <person name="Ruzzo W.L."/>
            <person name="Wloga D."/>
            <person name="Gaertig J."/>
            <person name="Frankel J."/>
            <person name="Tsao C.-C."/>
            <person name="Gorovsky M.A."/>
            <person name="Keeling P.J."/>
            <person name="Waller R.F."/>
            <person name="Patron N.J."/>
            <person name="Cherry J.M."/>
            <person name="Stover N.A."/>
            <person name="Krieger C.J."/>
            <person name="del Toro C."/>
            <person name="Ryder H.F."/>
            <person name="Williamson S.C."/>
            <person name="Barbeau R.A."/>
            <person name="Hamilton E.P."/>
            <person name="Orias E."/>
        </authorList>
    </citation>
    <scope>NUCLEOTIDE SEQUENCE [LARGE SCALE GENOMIC DNA]</scope>
    <source>
        <strain evidence="2">SB210</strain>
    </source>
</reference>
<gene>
    <name evidence="1" type="ORF">TTHERM_001009821</name>
</gene>
<evidence type="ECO:0000313" key="2">
    <source>
        <dbReference type="Proteomes" id="UP000009168"/>
    </source>
</evidence>
<accession>W7XJ98</accession>
<dbReference type="RefSeq" id="XP_012653482.1">
    <property type="nucleotide sequence ID" value="XM_012798028.1"/>
</dbReference>
<keyword evidence="2" id="KW-1185">Reference proteome</keyword>
<dbReference type="GeneID" id="24441393"/>
<protein>
    <submittedName>
        <fullName evidence="1">Uncharacterized protein</fullName>
    </submittedName>
</protein>
<sequence>MNVQQVISINLINKISNCLVLLLSNLHMTHELNCYQKNNPETHYKQLFPEGPEQFKQVQQQGQQLPEESRQYYQIHFAHTLLESHSSQQGEHFQRGYKI</sequence>
<proteinExistence type="predicted"/>
<name>W7XJ98_TETTS</name>
<dbReference type="InParanoid" id="W7XJ98"/>
<dbReference type="EMBL" id="GG662664">
    <property type="protein sequence ID" value="EWS73979.1"/>
    <property type="molecule type" value="Genomic_DNA"/>
</dbReference>
<organism evidence="1 2">
    <name type="scientific">Tetrahymena thermophila (strain SB210)</name>
    <dbReference type="NCBI Taxonomy" id="312017"/>
    <lineage>
        <taxon>Eukaryota</taxon>
        <taxon>Sar</taxon>
        <taxon>Alveolata</taxon>
        <taxon>Ciliophora</taxon>
        <taxon>Intramacronucleata</taxon>
        <taxon>Oligohymenophorea</taxon>
        <taxon>Hymenostomatida</taxon>
        <taxon>Tetrahymenina</taxon>
        <taxon>Tetrahymenidae</taxon>
        <taxon>Tetrahymena</taxon>
    </lineage>
</organism>
<dbReference type="KEGG" id="tet:TTHERM_001009821"/>